<dbReference type="AlphaFoldDB" id="A0AAW1NRG2"/>
<dbReference type="PANTHER" id="PTHR47447:SF17">
    <property type="entry name" value="OS12G0638900 PROTEIN"/>
    <property type="match status" value="1"/>
</dbReference>
<evidence type="ECO:0000313" key="4">
    <source>
        <dbReference type="EMBL" id="KAK9791848.1"/>
    </source>
</evidence>
<dbReference type="NCBIfam" id="TIGR00756">
    <property type="entry name" value="PPR"/>
    <property type="match status" value="1"/>
</dbReference>
<feature type="repeat" description="PPR" evidence="3">
    <location>
        <begin position="162"/>
        <end position="196"/>
    </location>
</feature>
<protein>
    <recommendedName>
        <fullName evidence="6">Pentatricopeptide repeat-containing protein</fullName>
    </recommendedName>
</protein>
<dbReference type="Proteomes" id="UP001465755">
    <property type="component" value="Unassembled WGS sequence"/>
</dbReference>
<organism evidence="4 5">
    <name type="scientific">Symbiochloris irregularis</name>
    <dbReference type="NCBI Taxonomy" id="706552"/>
    <lineage>
        <taxon>Eukaryota</taxon>
        <taxon>Viridiplantae</taxon>
        <taxon>Chlorophyta</taxon>
        <taxon>core chlorophytes</taxon>
        <taxon>Trebouxiophyceae</taxon>
        <taxon>Trebouxiales</taxon>
        <taxon>Trebouxiaceae</taxon>
        <taxon>Symbiochloris</taxon>
    </lineage>
</organism>
<evidence type="ECO:0000256" key="2">
    <source>
        <dbReference type="ARBA" id="ARBA00022737"/>
    </source>
</evidence>
<dbReference type="Pfam" id="PF13812">
    <property type="entry name" value="PPR_3"/>
    <property type="match status" value="1"/>
</dbReference>
<dbReference type="PROSITE" id="PS51375">
    <property type="entry name" value="PPR"/>
    <property type="match status" value="1"/>
</dbReference>
<proteinExistence type="inferred from homology"/>
<name>A0AAW1NRG2_9CHLO</name>
<comment type="caution">
    <text evidence="4">The sequence shown here is derived from an EMBL/GenBank/DDBJ whole genome shotgun (WGS) entry which is preliminary data.</text>
</comment>
<evidence type="ECO:0000256" key="1">
    <source>
        <dbReference type="ARBA" id="ARBA00007626"/>
    </source>
</evidence>
<keyword evidence="2" id="KW-0677">Repeat</keyword>
<dbReference type="PANTHER" id="PTHR47447">
    <property type="entry name" value="OS03G0856100 PROTEIN"/>
    <property type="match status" value="1"/>
</dbReference>
<evidence type="ECO:0008006" key="6">
    <source>
        <dbReference type="Google" id="ProtNLM"/>
    </source>
</evidence>
<comment type="similarity">
    <text evidence="1">Belongs to the PPR family. P subfamily.</text>
</comment>
<reference evidence="4 5" key="1">
    <citation type="journal article" date="2024" name="Nat. Commun.">
        <title>Phylogenomics reveals the evolutionary origins of lichenization in chlorophyte algae.</title>
        <authorList>
            <person name="Puginier C."/>
            <person name="Libourel C."/>
            <person name="Otte J."/>
            <person name="Skaloud P."/>
            <person name="Haon M."/>
            <person name="Grisel S."/>
            <person name="Petersen M."/>
            <person name="Berrin J.G."/>
            <person name="Delaux P.M."/>
            <person name="Dal Grande F."/>
            <person name="Keller J."/>
        </authorList>
    </citation>
    <scope>NUCLEOTIDE SEQUENCE [LARGE SCALE GENOMIC DNA]</scope>
    <source>
        <strain evidence="4 5">SAG 2036</strain>
    </source>
</reference>
<dbReference type="InterPro" id="IPR002885">
    <property type="entry name" value="PPR_rpt"/>
</dbReference>
<dbReference type="Pfam" id="PF13041">
    <property type="entry name" value="PPR_2"/>
    <property type="match status" value="1"/>
</dbReference>
<gene>
    <name evidence="4" type="ORF">WJX73_001893</name>
</gene>
<evidence type="ECO:0000256" key="3">
    <source>
        <dbReference type="PROSITE-ProRule" id="PRU00708"/>
    </source>
</evidence>
<dbReference type="Gene3D" id="1.25.40.10">
    <property type="entry name" value="Tetratricopeptide repeat domain"/>
    <property type="match status" value="1"/>
</dbReference>
<evidence type="ECO:0000313" key="5">
    <source>
        <dbReference type="Proteomes" id="UP001465755"/>
    </source>
</evidence>
<sequence length="219" mass="24598">MRFLRGLRHTGRRDRVIGVGPARLCRTCRRTAIPRASVVQQQQEDTSPGKDVDIRVQATKRIKSLGEAGRAREAVSELAQMARLGVQPDTQAGTALLHACTRNGQIDMAQTVFEELFGTLLQPDDVTFSILLKGYGTCVPPRWMAITSLLHTMDTKYNIQPSTTVYNCLLDICARTNDQERGYDIIDRMSRAQIVPNKHTMKAVKDRKALRSYLKRTLA</sequence>
<keyword evidence="5" id="KW-1185">Reference proteome</keyword>
<dbReference type="EMBL" id="JALJOQ010000170">
    <property type="protein sequence ID" value="KAK9791848.1"/>
    <property type="molecule type" value="Genomic_DNA"/>
</dbReference>
<accession>A0AAW1NRG2</accession>
<dbReference type="InterPro" id="IPR011990">
    <property type="entry name" value="TPR-like_helical_dom_sf"/>
</dbReference>